<evidence type="ECO:0000259" key="9">
    <source>
        <dbReference type="SMART" id="SM00385"/>
    </source>
</evidence>
<sequence length="489" mass="55239">MQMNKENTKAPEAEGSTGRITRARAKALVTSVGILPSSKPSFKQDQKRVLRANSKRAASDENKAFATAASGLQCKRRAVLKDVTNILGEDSFNNCINAAKIQTYKQGRRGPLKKKVVGENASVQIPLVEEDVKMKLAEDLSKIRMEESQEITSPAKVEERYLVQQMVGECGLADLMLIVQASTTPTGFQSLQKKEENKVFGISGTSNGLGIIDIDSNLKDPQVCSLYAPDIYNNIRVTELHPRSSTDYMEKLQTDITPTMRGILIDWLVEVSEEYKLVPDTLYLTVNLIDRFLSQTYIEKQKLQLLGVTCMLIASKYEEICAPRIEEFCFITDYTYTKGQVLKMESQVLNFLHFQLSIPTTKTFLRRFILAAQASYKVPSIELEFLANYLSELTLVEYNFLQFLPSLIAAAAVFLARWTLNQSDHPWNQTLEHYTRYKASDLKTTVLALEDLQFHTDDCTLNAVREKYRLKKFKCVATLTAPGRVLSLF</sequence>
<evidence type="ECO:0000256" key="2">
    <source>
        <dbReference type="ARBA" id="ARBA00011177"/>
    </source>
</evidence>
<evidence type="ECO:0000256" key="5">
    <source>
        <dbReference type="ARBA" id="ARBA00023306"/>
    </source>
</evidence>
<feature type="compositionally biased region" description="Basic and acidic residues" evidence="8">
    <location>
        <begin position="1"/>
        <end position="12"/>
    </location>
</feature>
<dbReference type="PANTHER" id="PTHR10177">
    <property type="entry name" value="CYCLINS"/>
    <property type="match status" value="1"/>
</dbReference>
<dbReference type="CDD" id="cd20562">
    <property type="entry name" value="CYCLIN_AtCycA_like_rpt1"/>
    <property type="match status" value="1"/>
</dbReference>
<dbReference type="InterPro" id="IPR013763">
    <property type="entry name" value="Cyclin-like_dom"/>
</dbReference>
<dbReference type="Pfam" id="PF02984">
    <property type="entry name" value="Cyclin_C"/>
    <property type="match status" value="1"/>
</dbReference>
<dbReference type="InterPro" id="IPR046965">
    <property type="entry name" value="Cyclin_A/B-like"/>
</dbReference>
<dbReference type="InterPro" id="IPR004367">
    <property type="entry name" value="Cyclin_C-dom"/>
</dbReference>
<evidence type="ECO:0000313" key="11">
    <source>
        <dbReference type="EMBL" id="GAV74842.1"/>
    </source>
</evidence>
<keyword evidence="4 7" id="KW-0195">Cyclin</keyword>
<evidence type="ECO:0000256" key="4">
    <source>
        <dbReference type="ARBA" id="ARBA00023127"/>
    </source>
</evidence>
<dbReference type="PIRSF" id="PIRSF001771">
    <property type="entry name" value="Cyclin_A_B_D_E"/>
    <property type="match status" value="1"/>
</dbReference>
<keyword evidence="12" id="KW-1185">Reference proteome</keyword>
<dbReference type="GO" id="GO:0051301">
    <property type="term" value="P:cell division"/>
    <property type="evidence" value="ECO:0007669"/>
    <property type="project" value="UniProtKB-KW"/>
</dbReference>
<dbReference type="FunCoup" id="A0A1Q3C468">
    <property type="interactions" value="1382"/>
</dbReference>
<dbReference type="FunFam" id="1.10.472.10:FF:000013">
    <property type="entry name" value="Cyclin A1"/>
    <property type="match status" value="1"/>
</dbReference>
<evidence type="ECO:0000256" key="8">
    <source>
        <dbReference type="SAM" id="MobiDB-lite"/>
    </source>
</evidence>
<feature type="region of interest" description="Disordered" evidence="8">
    <location>
        <begin position="1"/>
        <end position="20"/>
    </location>
</feature>
<comment type="similarity">
    <text evidence="1">Belongs to the cyclin family. Cyclin AB subfamily.</text>
</comment>
<evidence type="ECO:0000256" key="3">
    <source>
        <dbReference type="ARBA" id="ARBA00022618"/>
    </source>
</evidence>
<feature type="domain" description="Cyclin-like" evidence="9">
    <location>
        <begin position="266"/>
        <end position="350"/>
    </location>
</feature>
<dbReference type="SMART" id="SM00385">
    <property type="entry name" value="CYCLIN"/>
    <property type="match status" value="2"/>
</dbReference>
<dbReference type="PROSITE" id="PS00292">
    <property type="entry name" value="CYCLINS"/>
    <property type="match status" value="1"/>
</dbReference>
<protein>
    <recommendedName>
        <fullName evidence="6">B-like cyclin</fullName>
    </recommendedName>
</protein>
<evidence type="ECO:0000256" key="1">
    <source>
        <dbReference type="ARBA" id="ARBA00006955"/>
    </source>
</evidence>
<evidence type="ECO:0000256" key="6">
    <source>
        <dbReference type="ARBA" id="ARBA00032263"/>
    </source>
</evidence>
<dbReference type="InterPro" id="IPR039361">
    <property type="entry name" value="Cyclin"/>
</dbReference>
<keyword evidence="3" id="KW-0132">Cell division</keyword>
<dbReference type="GO" id="GO:0016538">
    <property type="term" value="F:cyclin-dependent protein serine/threonine kinase regulator activity"/>
    <property type="evidence" value="ECO:0007669"/>
    <property type="project" value="InterPro"/>
</dbReference>
<feature type="domain" description="Cyclin-like" evidence="9">
    <location>
        <begin position="363"/>
        <end position="451"/>
    </location>
</feature>
<dbReference type="STRING" id="3775.A0A1Q3C468"/>
<dbReference type="OrthoDB" id="5590282at2759"/>
<dbReference type="InParanoid" id="A0A1Q3C468"/>
<evidence type="ECO:0000313" key="12">
    <source>
        <dbReference type="Proteomes" id="UP000187406"/>
    </source>
</evidence>
<dbReference type="FunFam" id="1.10.472.10:FF:000167">
    <property type="entry name" value="Mitotic cyclin 6"/>
    <property type="match status" value="1"/>
</dbReference>
<dbReference type="InterPro" id="IPR036915">
    <property type="entry name" value="Cyclin-like_sf"/>
</dbReference>
<accession>A0A1Q3C468</accession>
<dbReference type="CDD" id="cd20506">
    <property type="entry name" value="CYCLIN_AtCycA-like_rpt2"/>
    <property type="match status" value="1"/>
</dbReference>
<evidence type="ECO:0000259" key="10">
    <source>
        <dbReference type="SMART" id="SM01332"/>
    </source>
</evidence>
<feature type="domain" description="Cyclin C-terminal" evidence="10">
    <location>
        <begin position="359"/>
        <end position="482"/>
    </location>
</feature>
<evidence type="ECO:0000256" key="7">
    <source>
        <dbReference type="RuleBase" id="RU000383"/>
    </source>
</evidence>
<comment type="caution">
    <text evidence="11">The sequence shown here is derived from an EMBL/GenBank/DDBJ whole genome shotgun (WGS) entry which is preliminary data.</text>
</comment>
<comment type="subunit">
    <text evidence="2">Interacts with the CDC2 protein kinase to form a serine/threonine kinase holoenzyme complex also known as maturation promoting factor (MPF). The cyclin subunit imparts substrate specificity to the complex.</text>
</comment>
<dbReference type="GO" id="GO:0044772">
    <property type="term" value="P:mitotic cell cycle phase transition"/>
    <property type="evidence" value="ECO:0007669"/>
    <property type="project" value="InterPro"/>
</dbReference>
<dbReference type="AlphaFoldDB" id="A0A1Q3C468"/>
<proteinExistence type="inferred from homology"/>
<dbReference type="Proteomes" id="UP000187406">
    <property type="component" value="Unassembled WGS sequence"/>
</dbReference>
<dbReference type="InterPro" id="IPR006671">
    <property type="entry name" value="Cyclin_N"/>
</dbReference>
<gene>
    <name evidence="11" type="ORF">CFOL_v3_18322</name>
</gene>
<dbReference type="SMART" id="SM01332">
    <property type="entry name" value="Cyclin_C"/>
    <property type="match status" value="1"/>
</dbReference>
<dbReference type="EMBL" id="BDDD01001280">
    <property type="protein sequence ID" value="GAV74842.1"/>
    <property type="molecule type" value="Genomic_DNA"/>
</dbReference>
<reference evidence="12" key="1">
    <citation type="submission" date="2016-04" db="EMBL/GenBank/DDBJ databases">
        <title>Cephalotus genome sequencing.</title>
        <authorList>
            <person name="Fukushima K."/>
            <person name="Hasebe M."/>
            <person name="Fang X."/>
        </authorList>
    </citation>
    <scope>NUCLEOTIDE SEQUENCE [LARGE SCALE GENOMIC DNA]</scope>
    <source>
        <strain evidence="12">cv. St1</strain>
    </source>
</reference>
<organism evidence="11 12">
    <name type="scientific">Cephalotus follicularis</name>
    <name type="common">Albany pitcher plant</name>
    <dbReference type="NCBI Taxonomy" id="3775"/>
    <lineage>
        <taxon>Eukaryota</taxon>
        <taxon>Viridiplantae</taxon>
        <taxon>Streptophyta</taxon>
        <taxon>Embryophyta</taxon>
        <taxon>Tracheophyta</taxon>
        <taxon>Spermatophyta</taxon>
        <taxon>Magnoliopsida</taxon>
        <taxon>eudicotyledons</taxon>
        <taxon>Gunneridae</taxon>
        <taxon>Pentapetalae</taxon>
        <taxon>rosids</taxon>
        <taxon>fabids</taxon>
        <taxon>Oxalidales</taxon>
        <taxon>Cephalotaceae</taxon>
        <taxon>Cephalotus</taxon>
    </lineage>
</organism>
<dbReference type="Pfam" id="PF00134">
    <property type="entry name" value="Cyclin_N"/>
    <property type="match status" value="1"/>
</dbReference>
<dbReference type="Gene3D" id="1.10.472.10">
    <property type="entry name" value="Cyclin-like"/>
    <property type="match status" value="2"/>
</dbReference>
<dbReference type="SUPFAM" id="SSF47954">
    <property type="entry name" value="Cyclin-like"/>
    <property type="match status" value="2"/>
</dbReference>
<dbReference type="InterPro" id="IPR048258">
    <property type="entry name" value="Cyclins_cyclin-box"/>
</dbReference>
<name>A0A1Q3C468_CEPFO</name>
<keyword evidence="5" id="KW-0131">Cell cycle</keyword>